<dbReference type="PROSITE" id="PS00455">
    <property type="entry name" value="AMP_BINDING"/>
    <property type="match status" value="1"/>
</dbReference>
<name>A0A1X7RK78_ZYMT9</name>
<sequence>MHPQDQANQQSLSDPTTFWSHHAKQITWIRQPRAVLEQYTQTLPSGVSHPSWTWFPDGELNTCYNCVDRHVEAGRGDETAVFWHSEVAGRREKFTYGRLLREVETLAGVLRGFGVGKGDTVVIYMPMIPQALFAMLASARLGAVHAVVFGGFGAYALAQRIDQSNNPKVILTASCGLEGPIKKIDYQPLVRGALRMCKARPNKVLVWQRSELHWPGGMDKSKSEVDWEQAVTQAAREGVTAECVPVRSEDPLYIIYTSGTTGAPKGVLRDNGGHAVGLLQCIRCTSGVRGPGDISLGVSDIGWVTGHSFVLYGPLMAGSAIVLFEGKPVGTPDAGIVWRLVEEYNINIIFTAPTALRAIRRADQDLTFLKEVGDRGGLRSLRALWLTGERSQPAVVETFQHKLDDYAAKGAIINDNWGLSEQGVLLSCTALIPAAGLDASNTEFIPGAAKKVIPGCAGTGMPGMDIHCVDDDGNDVPPGTMGNMVLGLPLSPSSFRTLWGEAERFFTSYLKRFGNRWFDTGDAGLITEEGYVQIMSRSDDVINVAGHRLSTGAIEQAISAHPAVAECCVIGKPDELKGHLPLGFVVTFSPQDEGQLFKEVQALVREQQGSIASLGGIITAKQGDNLIPKTRSGKMLRRNLKEIVENAYSGEIEKEVNVPATIEDFAAVDIARRAIKAYVDSEQGPKAKL</sequence>
<dbReference type="Pfam" id="PF16177">
    <property type="entry name" value="ACAS_N"/>
    <property type="match status" value="1"/>
</dbReference>
<dbReference type="SUPFAM" id="SSF56801">
    <property type="entry name" value="Acetyl-CoA synthetase-like"/>
    <property type="match status" value="1"/>
</dbReference>
<dbReference type="InterPro" id="IPR045851">
    <property type="entry name" value="AMP-bd_C_sf"/>
</dbReference>
<evidence type="ECO:0000259" key="2">
    <source>
        <dbReference type="Pfam" id="PF00501"/>
    </source>
</evidence>
<gene>
    <name evidence="5" type="ORF">ZT3D7_G2963</name>
</gene>
<dbReference type="Pfam" id="PF00501">
    <property type="entry name" value="AMP-binding"/>
    <property type="match status" value="1"/>
</dbReference>
<dbReference type="Pfam" id="PF13193">
    <property type="entry name" value="AMP-binding_C"/>
    <property type="match status" value="1"/>
</dbReference>
<evidence type="ECO:0000313" key="6">
    <source>
        <dbReference type="Proteomes" id="UP000215127"/>
    </source>
</evidence>
<dbReference type="InterPro" id="IPR020845">
    <property type="entry name" value="AMP-binding_CS"/>
</dbReference>
<accession>A0A1X7RK78</accession>
<dbReference type="Gene3D" id="3.40.50.12780">
    <property type="entry name" value="N-terminal domain of ligase-like"/>
    <property type="match status" value="1"/>
</dbReference>
<comment type="similarity">
    <text evidence="1">Belongs to the ATP-dependent AMP-binding enzyme family.</text>
</comment>
<feature type="domain" description="AMP-binding enzyme C-terminal" evidence="3">
    <location>
        <begin position="554"/>
        <end position="634"/>
    </location>
</feature>
<dbReference type="InterPro" id="IPR025110">
    <property type="entry name" value="AMP-bd_C"/>
</dbReference>
<dbReference type="STRING" id="1276538.A0A1X7RK78"/>
<evidence type="ECO:0000259" key="3">
    <source>
        <dbReference type="Pfam" id="PF13193"/>
    </source>
</evidence>
<evidence type="ECO:0000259" key="4">
    <source>
        <dbReference type="Pfam" id="PF16177"/>
    </source>
</evidence>
<keyword evidence="6" id="KW-1185">Reference proteome</keyword>
<dbReference type="PANTHER" id="PTHR43347:SF3">
    <property type="entry name" value="ACYL-COA SYNTHETASE SHORT-CHAIN FAMILY MEMBER 3, MITOCHONDRIAL"/>
    <property type="match status" value="1"/>
</dbReference>
<dbReference type="PANTHER" id="PTHR43347">
    <property type="entry name" value="ACYL-COA SYNTHETASE"/>
    <property type="match status" value="1"/>
</dbReference>
<feature type="domain" description="Acetyl-coenzyme A synthetase N-terminal" evidence="4">
    <location>
        <begin position="7"/>
        <end position="66"/>
    </location>
</feature>
<evidence type="ECO:0000256" key="1">
    <source>
        <dbReference type="ARBA" id="ARBA00006432"/>
    </source>
</evidence>
<reference evidence="5 6" key="1">
    <citation type="submission" date="2016-06" db="EMBL/GenBank/DDBJ databases">
        <authorList>
            <person name="Kjaerup R.B."/>
            <person name="Dalgaard T.S."/>
            <person name="Juul-Madsen H.R."/>
        </authorList>
    </citation>
    <scope>NUCLEOTIDE SEQUENCE [LARGE SCALE GENOMIC DNA]</scope>
</reference>
<evidence type="ECO:0008006" key="7">
    <source>
        <dbReference type="Google" id="ProtNLM"/>
    </source>
</evidence>
<protein>
    <recommendedName>
        <fullName evidence="7">AMP-dependent synthetase/ligase domain-containing protein</fullName>
    </recommendedName>
</protein>
<dbReference type="Proteomes" id="UP000215127">
    <property type="component" value="Chromosome 2"/>
</dbReference>
<dbReference type="GO" id="GO:0050218">
    <property type="term" value="F:propionate-CoA ligase activity"/>
    <property type="evidence" value="ECO:0007669"/>
    <property type="project" value="TreeGrafter"/>
</dbReference>
<evidence type="ECO:0000313" key="5">
    <source>
        <dbReference type="EMBL" id="SMQ47815.1"/>
    </source>
</evidence>
<dbReference type="InterPro" id="IPR042099">
    <property type="entry name" value="ANL_N_sf"/>
</dbReference>
<dbReference type="AlphaFoldDB" id="A0A1X7RK78"/>
<proteinExistence type="inferred from homology"/>
<dbReference type="InterPro" id="IPR000873">
    <property type="entry name" value="AMP-dep_synth/lig_dom"/>
</dbReference>
<dbReference type="EMBL" id="LT853693">
    <property type="protein sequence ID" value="SMQ47815.1"/>
    <property type="molecule type" value="Genomic_DNA"/>
</dbReference>
<dbReference type="Gene3D" id="3.30.300.30">
    <property type="match status" value="1"/>
</dbReference>
<dbReference type="InterPro" id="IPR032387">
    <property type="entry name" value="ACAS_N"/>
</dbReference>
<organism evidence="5 6">
    <name type="scientific">Zymoseptoria tritici (strain ST99CH_3D7)</name>
    <dbReference type="NCBI Taxonomy" id="1276538"/>
    <lineage>
        <taxon>Eukaryota</taxon>
        <taxon>Fungi</taxon>
        <taxon>Dikarya</taxon>
        <taxon>Ascomycota</taxon>
        <taxon>Pezizomycotina</taxon>
        <taxon>Dothideomycetes</taxon>
        <taxon>Dothideomycetidae</taxon>
        <taxon>Mycosphaerellales</taxon>
        <taxon>Mycosphaerellaceae</taxon>
        <taxon>Zymoseptoria</taxon>
    </lineage>
</organism>
<feature type="domain" description="AMP-dependent synthetase/ligase" evidence="2">
    <location>
        <begin position="73"/>
        <end position="487"/>
    </location>
</feature>